<reference evidence="2" key="1">
    <citation type="journal article" date="2022" name="Mol. Ecol. Resour.">
        <title>The genomes of chicory, endive, great burdock and yacon provide insights into Asteraceae palaeo-polyploidization history and plant inulin production.</title>
        <authorList>
            <person name="Fan W."/>
            <person name="Wang S."/>
            <person name="Wang H."/>
            <person name="Wang A."/>
            <person name="Jiang F."/>
            <person name="Liu H."/>
            <person name="Zhao H."/>
            <person name="Xu D."/>
            <person name="Zhang Y."/>
        </authorList>
    </citation>
    <scope>NUCLEOTIDE SEQUENCE [LARGE SCALE GENOMIC DNA]</scope>
    <source>
        <strain evidence="2">cv. Niubang</strain>
    </source>
</reference>
<proteinExistence type="predicted"/>
<protein>
    <submittedName>
        <fullName evidence="1">Uncharacterized protein</fullName>
    </submittedName>
</protein>
<sequence>MLFFAVLLIGNSWLYCLVLFKRLLLGVGFSAMRPDEYWLSTEPGLTIRAESILKISNCLGLKQDLKWELVQ</sequence>
<keyword evidence="2" id="KW-1185">Reference proteome</keyword>
<organism evidence="1 2">
    <name type="scientific">Arctium lappa</name>
    <name type="common">Greater burdock</name>
    <name type="synonym">Lappa major</name>
    <dbReference type="NCBI Taxonomy" id="4217"/>
    <lineage>
        <taxon>Eukaryota</taxon>
        <taxon>Viridiplantae</taxon>
        <taxon>Streptophyta</taxon>
        <taxon>Embryophyta</taxon>
        <taxon>Tracheophyta</taxon>
        <taxon>Spermatophyta</taxon>
        <taxon>Magnoliopsida</taxon>
        <taxon>eudicotyledons</taxon>
        <taxon>Gunneridae</taxon>
        <taxon>Pentapetalae</taxon>
        <taxon>asterids</taxon>
        <taxon>campanulids</taxon>
        <taxon>Asterales</taxon>
        <taxon>Asteraceae</taxon>
        <taxon>Carduoideae</taxon>
        <taxon>Cardueae</taxon>
        <taxon>Arctiinae</taxon>
        <taxon>Arctium</taxon>
    </lineage>
</organism>
<comment type="caution">
    <text evidence="1">The sequence shown here is derived from an EMBL/GenBank/DDBJ whole genome shotgun (WGS) entry which is preliminary data.</text>
</comment>
<reference evidence="1 2" key="2">
    <citation type="journal article" date="2022" name="Mol. Ecol. Resour.">
        <title>The genomes of chicory, endive, great burdock and yacon provide insights into Asteraceae paleo-polyploidization history and plant inulin production.</title>
        <authorList>
            <person name="Fan W."/>
            <person name="Wang S."/>
            <person name="Wang H."/>
            <person name="Wang A."/>
            <person name="Jiang F."/>
            <person name="Liu H."/>
            <person name="Zhao H."/>
            <person name="Xu D."/>
            <person name="Zhang Y."/>
        </authorList>
    </citation>
    <scope>NUCLEOTIDE SEQUENCE [LARGE SCALE GENOMIC DNA]</scope>
    <source>
        <strain evidence="2">cv. Niubang</strain>
    </source>
</reference>
<accession>A0ACB8XRI8</accession>
<gene>
    <name evidence="1" type="ORF">L6452_38936</name>
</gene>
<evidence type="ECO:0000313" key="1">
    <source>
        <dbReference type="EMBL" id="KAI3672836.1"/>
    </source>
</evidence>
<dbReference type="EMBL" id="CM042061">
    <property type="protein sequence ID" value="KAI3672836.1"/>
    <property type="molecule type" value="Genomic_DNA"/>
</dbReference>
<dbReference type="Proteomes" id="UP001055879">
    <property type="component" value="Linkage Group LG15"/>
</dbReference>
<name>A0ACB8XRI8_ARCLA</name>
<evidence type="ECO:0000313" key="2">
    <source>
        <dbReference type="Proteomes" id="UP001055879"/>
    </source>
</evidence>